<dbReference type="SUPFAM" id="SSF53062">
    <property type="entry name" value="PTS system fructose IIA component-like"/>
    <property type="match status" value="1"/>
</dbReference>
<keyword evidence="6" id="KW-0598">Phosphotransferase system</keyword>
<keyword evidence="5" id="KW-0808">Transferase</keyword>
<name>A0A6H3FCK8_9BACT</name>
<organism evidence="9 10">
    <name type="scientific">Desulfovibrio legallii</name>
    <dbReference type="NCBI Taxonomy" id="571438"/>
    <lineage>
        <taxon>Bacteria</taxon>
        <taxon>Pseudomonadati</taxon>
        <taxon>Thermodesulfobacteriota</taxon>
        <taxon>Desulfovibrionia</taxon>
        <taxon>Desulfovibrionales</taxon>
        <taxon>Desulfovibrionaceae</taxon>
        <taxon>Desulfovibrio</taxon>
    </lineage>
</organism>
<dbReference type="Gene3D" id="3.40.50.510">
    <property type="entry name" value="Phosphotransferase system, mannose-type IIA component"/>
    <property type="match status" value="1"/>
</dbReference>
<sequence>MTDENTANVENGEQDAGGRVGVIVVSHADYGSAMLRTAEFILGPQSDCCSISVDVAHEVSETVRRLDDAAQRLDKGAGVIVLTDMFGGTPTNLALSLLATHKVEVVTGVNLPMLLKVFTSRDKELEELAQLAGEAGAKGIVVAGSMLRNKPRDKNAG</sequence>
<evidence type="ECO:0000256" key="6">
    <source>
        <dbReference type="ARBA" id="ARBA00022683"/>
    </source>
</evidence>
<keyword evidence="4 9" id="KW-0762">Sugar transport</keyword>
<dbReference type="GO" id="GO:0016301">
    <property type="term" value="F:kinase activity"/>
    <property type="evidence" value="ECO:0007669"/>
    <property type="project" value="UniProtKB-KW"/>
</dbReference>
<dbReference type="AlphaFoldDB" id="A0A6H3FCK8"/>
<protein>
    <submittedName>
        <fullName evidence="9">PTS sugar transporter subunit IIA</fullName>
    </submittedName>
</protein>
<dbReference type="GO" id="GO:0009401">
    <property type="term" value="P:phosphoenolpyruvate-dependent sugar phosphotransferase system"/>
    <property type="evidence" value="ECO:0007669"/>
    <property type="project" value="UniProtKB-KW"/>
</dbReference>
<dbReference type="InterPro" id="IPR051471">
    <property type="entry name" value="Bacterial_PTS_sugar_comp"/>
</dbReference>
<dbReference type="PANTHER" id="PTHR33799:SF1">
    <property type="entry name" value="PTS SYSTEM MANNOSE-SPECIFIC EIIAB COMPONENT-RELATED"/>
    <property type="match status" value="1"/>
</dbReference>
<evidence type="ECO:0000256" key="3">
    <source>
        <dbReference type="ARBA" id="ARBA00022490"/>
    </source>
</evidence>
<dbReference type="GO" id="GO:0016020">
    <property type="term" value="C:membrane"/>
    <property type="evidence" value="ECO:0007669"/>
    <property type="project" value="InterPro"/>
</dbReference>
<dbReference type="Proteomes" id="UP000292919">
    <property type="component" value="Unassembled WGS sequence"/>
</dbReference>
<keyword evidence="3" id="KW-0963">Cytoplasm</keyword>
<dbReference type="InterPro" id="IPR033887">
    <property type="entry name" value="PTS_IIA_man"/>
</dbReference>
<gene>
    <name evidence="9" type="ORF">EB812_06570</name>
</gene>
<dbReference type="RefSeq" id="WP_118229109.1">
    <property type="nucleotide sequence ID" value="NZ_DBFBQU010000338.1"/>
</dbReference>
<comment type="caution">
    <text evidence="9">The sequence shown here is derived from an EMBL/GenBank/DDBJ whole genome shotgun (WGS) entry which is preliminary data.</text>
</comment>
<evidence type="ECO:0000256" key="7">
    <source>
        <dbReference type="ARBA" id="ARBA00022777"/>
    </source>
</evidence>
<keyword evidence="7" id="KW-0418">Kinase</keyword>
<dbReference type="CDD" id="cd00006">
    <property type="entry name" value="PTS_IIA_man"/>
    <property type="match status" value="1"/>
</dbReference>
<evidence type="ECO:0000256" key="1">
    <source>
        <dbReference type="ARBA" id="ARBA00004496"/>
    </source>
</evidence>
<keyword evidence="2" id="KW-0813">Transport</keyword>
<reference evidence="9 10" key="1">
    <citation type="submission" date="2018-12" db="EMBL/GenBank/DDBJ databases">
        <title>First genome draft of Desulfovibrio legallis sp. nov.</title>
        <authorList>
            <person name="Ben Dhia O."/>
            <person name="Najjari A."/>
            <person name="Ferjani R."/>
            <person name="Fhoula I."/>
            <person name="Fardeau M.-L."/>
            <person name="Boudabbous A."/>
            <person name="Ouzari H.I."/>
        </authorList>
    </citation>
    <scope>NUCLEOTIDE SEQUENCE [LARGE SCALE GENOMIC DNA]</scope>
    <source>
        <strain evidence="9 10">H1T</strain>
    </source>
</reference>
<dbReference type="PANTHER" id="PTHR33799">
    <property type="entry name" value="PTS PERMEASE-RELATED-RELATED"/>
    <property type="match status" value="1"/>
</dbReference>
<evidence type="ECO:0000259" key="8">
    <source>
        <dbReference type="PROSITE" id="PS51096"/>
    </source>
</evidence>
<evidence type="ECO:0000256" key="5">
    <source>
        <dbReference type="ARBA" id="ARBA00022679"/>
    </source>
</evidence>
<dbReference type="EMBL" id="SIXC01000006">
    <property type="protein sequence ID" value="TBH79942.1"/>
    <property type="molecule type" value="Genomic_DNA"/>
</dbReference>
<accession>A0A6H3FCK8</accession>
<dbReference type="PROSITE" id="PS51096">
    <property type="entry name" value="PTS_EIIA_TYPE_4"/>
    <property type="match status" value="1"/>
</dbReference>
<dbReference type="Pfam" id="PF03610">
    <property type="entry name" value="EIIA-man"/>
    <property type="match status" value="1"/>
</dbReference>
<proteinExistence type="predicted"/>
<evidence type="ECO:0000256" key="2">
    <source>
        <dbReference type="ARBA" id="ARBA00022448"/>
    </source>
</evidence>
<dbReference type="GO" id="GO:0005737">
    <property type="term" value="C:cytoplasm"/>
    <property type="evidence" value="ECO:0007669"/>
    <property type="project" value="UniProtKB-SubCell"/>
</dbReference>
<keyword evidence="10" id="KW-1185">Reference proteome</keyword>
<feature type="domain" description="PTS EIIA type-4" evidence="8">
    <location>
        <begin position="19"/>
        <end position="140"/>
    </location>
</feature>
<evidence type="ECO:0000313" key="9">
    <source>
        <dbReference type="EMBL" id="TBH79942.1"/>
    </source>
</evidence>
<dbReference type="InterPro" id="IPR004701">
    <property type="entry name" value="PTS_EIIA_man-typ"/>
</dbReference>
<evidence type="ECO:0000256" key="4">
    <source>
        <dbReference type="ARBA" id="ARBA00022597"/>
    </source>
</evidence>
<dbReference type="InterPro" id="IPR036662">
    <property type="entry name" value="PTS_EIIA_man-typ_sf"/>
</dbReference>
<evidence type="ECO:0000313" key="10">
    <source>
        <dbReference type="Proteomes" id="UP000292919"/>
    </source>
</evidence>
<comment type="subcellular location">
    <subcellularLocation>
        <location evidence="1">Cytoplasm</location>
    </subcellularLocation>
</comment>